<proteinExistence type="predicted"/>
<organism evidence="1 2">
    <name type="scientific">Sordaria brevicollis</name>
    <dbReference type="NCBI Taxonomy" id="83679"/>
    <lineage>
        <taxon>Eukaryota</taxon>
        <taxon>Fungi</taxon>
        <taxon>Dikarya</taxon>
        <taxon>Ascomycota</taxon>
        <taxon>Pezizomycotina</taxon>
        <taxon>Sordariomycetes</taxon>
        <taxon>Sordariomycetidae</taxon>
        <taxon>Sordariales</taxon>
        <taxon>Sordariaceae</taxon>
        <taxon>Sordaria</taxon>
    </lineage>
</organism>
<dbReference type="EMBL" id="JAUTDP010000011">
    <property type="protein sequence ID" value="KAK3392567.1"/>
    <property type="molecule type" value="Genomic_DNA"/>
</dbReference>
<keyword evidence="2" id="KW-1185">Reference proteome</keyword>
<dbReference type="AlphaFoldDB" id="A0AAE0P3L4"/>
<accession>A0AAE0P3L4</accession>
<reference evidence="1" key="1">
    <citation type="journal article" date="2023" name="Mol. Phylogenet. Evol.">
        <title>Genome-scale phylogeny and comparative genomics of the fungal order Sordariales.</title>
        <authorList>
            <person name="Hensen N."/>
            <person name="Bonometti L."/>
            <person name="Westerberg I."/>
            <person name="Brannstrom I.O."/>
            <person name="Guillou S."/>
            <person name="Cros-Aarteil S."/>
            <person name="Calhoun S."/>
            <person name="Haridas S."/>
            <person name="Kuo A."/>
            <person name="Mondo S."/>
            <person name="Pangilinan J."/>
            <person name="Riley R."/>
            <person name="LaButti K."/>
            <person name="Andreopoulos B."/>
            <person name="Lipzen A."/>
            <person name="Chen C."/>
            <person name="Yan M."/>
            <person name="Daum C."/>
            <person name="Ng V."/>
            <person name="Clum A."/>
            <person name="Steindorff A."/>
            <person name="Ohm R.A."/>
            <person name="Martin F."/>
            <person name="Silar P."/>
            <person name="Natvig D.O."/>
            <person name="Lalanne C."/>
            <person name="Gautier V."/>
            <person name="Ament-Velasquez S.L."/>
            <person name="Kruys A."/>
            <person name="Hutchinson M.I."/>
            <person name="Powell A.J."/>
            <person name="Barry K."/>
            <person name="Miller A.N."/>
            <person name="Grigoriev I.V."/>
            <person name="Debuchy R."/>
            <person name="Gladieux P."/>
            <person name="Hiltunen Thoren M."/>
            <person name="Johannesson H."/>
        </authorList>
    </citation>
    <scope>NUCLEOTIDE SEQUENCE</scope>
    <source>
        <strain evidence="1">FGSC 1904</strain>
    </source>
</reference>
<reference evidence="1" key="2">
    <citation type="submission" date="2023-07" db="EMBL/GenBank/DDBJ databases">
        <authorList>
            <consortium name="Lawrence Berkeley National Laboratory"/>
            <person name="Haridas S."/>
            <person name="Hensen N."/>
            <person name="Bonometti L."/>
            <person name="Westerberg I."/>
            <person name="Brannstrom I.O."/>
            <person name="Guillou S."/>
            <person name="Cros-Aarteil S."/>
            <person name="Calhoun S."/>
            <person name="Kuo A."/>
            <person name="Mondo S."/>
            <person name="Pangilinan J."/>
            <person name="Riley R."/>
            <person name="LaButti K."/>
            <person name="Andreopoulos B."/>
            <person name="Lipzen A."/>
            <person name="Chen C."/>
            <person name="Yanf M."/>
            <person name="Daum C."/>
            <person name="Ng V."/>
            <person name="Clum A."/>
            <person name="Steindorff A."/>
            <person name="Ohm R."/>
            <person name="Martin F."/>
            <person name="Silar P."/>
            <person name="Natvig D."/>
            <person name="Lalanne C."/>
            <person name="Gautier V."/>
            <person name="Ament-velasquez S.L."/>
            <person name="Kruys A."/>
            <person name="Hutchinson M.I."/>
            <person name="Powell A.J."/>
            <person name="Barry K."/>
            <person name="Miller A.N."/>
            <person name="Grigoriev I.V."/>
            <person name="Debuchy R."/>
            <person name="Gladieux P."/>
            <person name="Thoren M.H."/>
            <person name="Johannesson H."/>
        </authorList>
    </citation>
    <scope>NUCLEOTIDE SEQUENCE</scope>
    <source>
        <strain evidence="1">FGSC 1904</strain>
    </source>
</reference>
<protein>
    <submittedName>
        <fullName evidence="1">Uncharacterized protein</fullName>
    </submittedName>
</protein>
<dbReference type="Proteomes" id="UP001281003">
    <property type="component" value="Unassembled WGS sequence"/>
</dbReference>
<evidence type="ECO:0000313" key="1">
    <source>
        <dbReference type="EMBL" id="KAK3392567.1"/>
    </source>
</evidence>
<name>A0AAE0P3L4_SORBR</name>
<sequence>MSKAEQMQQENQYHLDTMHITNTFLLMMSQEKQLMPVPALPEWAVLYEHDDPDLILAGQTETYFGLVSWYNNKPTDVSITTDENTSITTDEKALSPPSRWLRRHLFRFPAPDVRRGPKLHICCGSNTVVCSGKHGVSVSVCKTLVRNGFPLLSEMILRQQPTFHLPRASR</sequence>
<gene>
    <name evidence="1" type="ORF">B0T20DRAFT_509988</name>
</gene>
<comment type="caution">
    <text evidence="1">The sequence shown here is derived from an EMBL/GenBank/DDBJ whole genome shotgun (WGS) entry which is preliminary data.</text>
</comment>
<evidence type="ECO:0000313" key="2">
    <source>
        <dbReference type="Proteomes" id="UP001281003"/>
    </source>
</evidence>